<proteinExistence type="inferred from homology"/>
<dbReference type="Gene3D" id="3.40.1010.10">
    <property type="entry name" value="Cobalt-precorrin-4 Transmethylase, Domain 1"/>
    <property type="match status" value="1"/>
</dbReference>
<dbReference type="CDD" id="cd11648">
    <property type="entry name" value="RsmI"/>
    <property type="match status" value="1"/>
</dbReference>
<evidence type="ECO:0000256" key="6">
    <source>
        <dbReference type="HAMAP-Rule" id="MF_01877"/>
    </source>
</evidence>
<evidence type="ECO:0000259" key="7">
    <source>
        <dbReference type="Pfam" id="PF00590"/>
    </source>
</evidence>
<evidence type="ECO:0000256" key="2">
    <source>
        <dbReference type="ARBA" id="ARBA00022552"/>
    </source>
</evidence>
<comment type="subcellular location">
    <subcellularLocation>
        <location evidence="6">Cytoplasm</location>
    </subcellularLocation>
</comment>
<keyword evidence="2 6" id="KW-0698">rRNA processing</keyword>
<dbReference type="PANTHER" id="PTHR46111:SF1">
    <property type="entry name" value="RIBOSOMAL RNA SMALL SUBUNIT METHYLTRANSFERASE I"/>
    <property type="match status" value="1"/>
</dbReference>
<dbReference type="GO" id="GO:0070677">
    <property type="term" value="F:rRNA (cytosine-2'-O-)-methyltransferase activity"/>
    <property type="evidence" value="ECO:0007669"/>
    <property type="project" value="UniProtKB-UniRule"/>
</dbReference>
<dbReference type="Gene3D" id="3.30.950.10">
    <property type="entry name" value="Methyltransferase, Cobalt-precorrin-4 Transmethylase, Domain 2"/>
    <property type="match status" value="1"/>
</dbReference>
<protein>
    <recommendedName>
        <fullName evidence="6">Ribosomal RNA small subunit methyltransferase I</fullName>
        <ecNumber evidence="6">2.1.1.198</ecNumber>
    </recommendedName>
    <alternativeName>
        <fullName evidence="6">16S rRNA 2'-O-ribose C1402 methyltransferase</fullName>
    </alternativeName>
    <alternativeName>
        <fullName evidence="6">rRNA (cytidine-2'-O-)-methyltransferase RsmI</fullName>
    </alternativeName>
</protein>
<dbReference type="InterPro" id="IPR035996">
    <property type="entry name" value="4pyrrol_Methylase_sf"/>
</dbReference>
<accession>A0A1F5WP17</accession>
<dbReference type="InterPro" id="IPR008189">
    <property type="entry name" value="rRNA_ssu_MeTfrase_I"/>
</dbReference>
<dbReference type="PANTHER" id="PTHR46111">
    <property type="entry name" value="RIBOSOMAL RNA SMALL SUBUNIT METHYLTRANSFERASE I"/>
    <property type="match status" value="1"/>
</dbReference>
<dbReference type="SUPFAM" id="SSF53790">
    <property type="entry name" value="Tetrapyrrole methylase"/>
    <property type="match status" value="1"/>
</dbReference>
<dbReference type="FunFam" id="3.40.1010.10:FF:000007">
    <property type="entry name" value="Ribosomal RNA small subunit methyltransferase I"/>
    <property type="match status" value="1"/>
</dbReference>
<dbReference type="InterPro" id="IPR014776">
    <property type="entry name" value="4pyrrole_Mease_sub2"/>
</dbReference>
<comment type="caution">
    <text evidence="8">The sequence shown here is derived from an EMBL/GenBank/DDBJ whole genome shotgun (WGS) entry which is preliminary data.</text>
</comment>
<reference evidence="8 9" key="1">
    <citation type="journal article" date="2016" name="Nat. Commun.">
        <title>Thousands of microbial genomes shed light on interconnected biogeochemical processes in an aquifer system.</title>
        <authorList>
            <person name="Anantharaman K."/>
            <person name="Brown C.T."/>
            <person name="Hug L.A."/>
            <person name="Sharon I."/>
            <person name="Castelle C.J."/>
            <person name="Probst A.J."/>
            <person name="Thomas B.C."/>
            <person name="Singh A."/>
            <person name="Wilkins M.J."/>
            <person name="Karaoz U."/>
            <person name="Brodie E.L."/>
            <person name="Williams K.H."/>
            <person name="Hubbard S.S."/>
            <person name="Banfield J.F."/>
        </authorList>
    </citation>
    <scope>NUCLEOTIDE SEQUENCE [LARGE SCALE GENOMIC DNA]</scope>
</reference>
<evidence type="ECO:0000256" key="4">
    <source>
        <dbReference type="ARBA" id="ARBA00022679"/>
    </source>
</evidence>
<keyword evidence="5 6" id="KW-0949">S-adenosyl-L-methionine</keyword>
<dbReference type="Pfam" id="PF00590">
    <property type="entry name" value="TP_methylase"/>
    <property type="match status" value="1"/>
</dbReference>
<keyword evidence="4 6" id="KW-0808">Transferase</keyword>
<evidence type="ECO:0000313" key="9">
    <source>
        <dbReference type="Proteomes" id="UP000177723"/>
    </source>
</evidence>
<dbReference type="EMBL" id="MFHT01000019">
    <property type="protein sequence ID" value="OGF77395.1"/>
    <property type="molecule type" value="Genomic_DNA"/>
</dbReference>
<organism evidence="8 9">
    <name type="scientific">Candidatus Giovannonibacteria bacterium RIFCSPHIGHO2_12_FULL_43_15</name>
    <dbReference type="NCBI Taxonomy" id="1798341"/>
    <lineage>
        <taxon>Bacteria</taxon>
        <taxon>Candidatus Giovannoniibacteriota</taxon>
    </lineage>
</organism>
<dbReference type="Proteomes" id="UP000177723">
    <property type="component" value="Unassembled WGS sequence"/>
</dbReference>
<comment type="similarity">
    <text evidence="6">Belongs to the methyltransferase superfamily. RsmI family.</text>
</comment>
<dbReference type="GO" id="GO:0005737">
    <property type="term" value="C:cytoplasm"/>
    <property type="evidence" value="ECO:0007669"/>
    <property type="project" value="UniProtKB-SubCell"/>
</dbReference>
<name>A0A1F5WP17_9BACT</name>
<gene>
    <name evidence="6" type="primary">rsmI</name>
    <name evidence="8" type="ORF">A3F23_03655</name>
</gene>
<dbReference type="AlphaFoldDB" id="A0A1F5WP17"/>
<comment type="function">
    <text evidence="6">Catalyzes the 2'-O-methylation of the ribose of cytidine 1402 (C1402) in 16S rRNA.</text>
</comment>
<dbReference type="NCBIfam" id="TIGR00096">
    <property type="entry name" value="16S rRNA (cytidine(1402)-2'-O)-methyltransferase"/>
    <property type="match status" value="1"/>
</dbReference>
<evidence type="ECO:0000256" key="5">
    <source>
        <dbReference type="ARBA" id="ARBA00022691"/>
    </source>
</evidence>
<dbReference type="EC" id="2.1.1.198" evidence="6"/>
<dbReference type="HAMAP" id="MF_01877">
    <property type="entry name" value="16SrRNA_methyltr_I"/>
    <property type="match status" value="1"/>
</dbReference>
<keyword evidence="1 6" id="KW-0963">Cytoplasm</keyword>
<evidence type="ECO:0000256" key="3">
    <source>
        <dbReference type="ARBA" id="ARBA00022603"/>
    </source>
</evidence>
<evidence type="ECO:0000313" key="8">
    <source>
        <dbReference type="EMBL" id="OGF77395.1"/>
    </source>
</evidence>
<dbReference type="InterPro" id="IPR014777">
    <property type="entry name" value="4pyrrole_Mease_sub1"/>
</dbReference>
<keyword evidence="3 6" id="KW-0489">Methyltransferase</keyword>
<dbReference type="InterPro" id="IPR000878">
    <property type="entry name" value="4pyrrol_Mease"/>
</dbReference>
<comment type="catalytic activity">
    <reaction evidence="6">
        <text>cytidine(1402) in 16S rRNA + S-adenosyl-L-methionine = 2'-O-methylcytidine(1402) in 16S rRNA + S-adenosyl-L-homocysteine + H(+)</text>
        <dbReference type="Rhea" id="RHEA:42924"/>
        <dbReference type="Rhea" id="RHEA-COMP:10285"/>
        <dbReference type="Rhea" id="RHEA-COMP:10286"/>
        <dbReference type="ChEBI" id="CHEBI:15378"/>
        <dbReference type="ChEBI" id="CHEBI:57856"/>
        <dbReference type="ChEBI" id="CHEBI:59789"/>
        <dbReference type="ChEBI" id="CHEBI:74495"/>
        <dbReference type="ChEBI" id="CHEBI:82748"/>
        <dbReference type="EC" id="2.1.1.198"/>
    </reaction>
</comment>
<feature type="domain" description="Tetrapyrrole methylase" evidence="7">
    <location>
        <begin position="3"/>
        <end position="208"/>
    </location>
</feature>
<evidence type="ECO:0000256" key="1">
    <source>
        <dbReference type="ARBA" id="ARBA00022490"/>
    </source>
</evidence>
<sequence>MPKLYVIATPIGNLKDITLRAIEILKSVDIVLAEDTRVTRKLLTHFEISKPIMRFDEHVEHRMFNKAVELLRAGKNLALVTDAGTPGISDPGYRLISHLEAQLPSLEERKFSIVPVPGPSSLSAIISVSDINLSEFLFLGFPPHKKGRQTLFKRVAASEIPVILFESPHRILKTLKEILAISGDKYLNIGRELTKIYEEIFRGTISEAILKYEKEGTRGEFVLVLKP</sequence>
<dbReference type="PIRSF" id="PIRSF005917">
    <property type="entry name" value="MTase_YraL"/>
    <property type="match status" value="1"/>
</dbReference>